<evidence type="ECO:0000256" key="1">
    <source>
        <dbReference type="ARBA" id="ARBA00022679"/>
    </source>
</evidence>
<keyword evidence="6" id="KW-1133">Transmembrane helix</keyword>
<evidence type="ECO:0000256" key="2">
    <source>
        <dbReference type="ARBA" id="ARBA00022777"/>
    </source>
</evidence>
<dbReference type="SUPFAM" id="SSF48452">
    <property type="entry name" value="TPR-like"/>
    <property type="match status" value="1"/>
</dbReference>
<keyword evidence="6" id="KW-0812">Transmembrane</keyword>
<dbReference type="AlphaFoldDB" id="A0A0A2MS13"/>
<evidence type="ECO:0000256" key="3">
    <source>
        <dbReference type="ARBA" id="ARBA00023012"/>
    </source>
</evidence>
<dbReference type="InterPro" id="IPR019734">
    <property type="entry name" value="TPR_rpt"/>
</dbReference>
<dbReference type="PROSITE" id="PS50005">
    <property type="entry name" value="TPR"/>
    <property type="match status" value="1"/>
</dbReference>
<dbReference type="Proteomes" id="UP000030111">
    <property type="component" value="Unassembled WGS sequence"/>
</dbReference>
<dbReference type="GO" id="GO:0016301">
    <property type="term" value="F:kinase activity"/>
    <property type="evidence" value="ECO:0007669"/>
    <property type="project" value="UniProtKB-KW"/>
</dbReference>
<proteinExistence type="predicted"/>
<dbReference type="InterPro" id="IPR011990">
    <property type="entry name" value="TPR-like_helical_dom_sf"/>
</dbReference>
<dbReference type="SMART" id="SM00028">
    <property type="entry name" value="TPR"/>
    <property type="match status" value="2"/>
</dbReference>
<dbReference type="STRING" id="1121898.GCA_000422725_01116"/>
<feature type="transmembrane region" description="Helical" evidence="6">
    <location>
        <begin position="263"/>
        <end position="285"/>
    </location>
</feature>
<dbReference type="Pfam" id="PF00515">
    <property type="entry name" value="TPR_1"/>
    <property type="match status" value="1"/>
</dbReference>
<keyword evidence="2" id="KW-0418">Kinase</keyword>
<accession>A0A0A2MS13</accession>
<comment type="caution">
    <text evidence="7">The sequence shown here is derived from an EMBL/GenBank/DDBJ whole genome shotgun (WGS) entry which is preliminary data.</text>
</comment>
<dbReference type="SUPFAM" id="SSF55874">
    <property type="entry name" value="ATPase domain of HSP90 chaperone/DNA topoisomerase II/histidine kinase"/>
    <property type="match status" value="1"/>
</dbReference>
<reference evidence="7 8" key="1">
    <citation type="submission" date="2013-09" db="EMBL/GenBank/DDBJ databases">
        <authorList>
            <person name="Zeng Z."/>
            <person name="Chen C."/>
        </authorList>
    </citation>
    <scope>NUCLEOTIDE SEQUENCE [LARGE SCALE GENOMIC DNA]</scope>
    <source>
        <strain evidence="7 8">WB 4.1-42</strain>
    </source>
</reference>
<name>A0A0A2MS13_9FLAO</name>
<evidence type="ECO:0000313" key="8">
    <source>
        <dbReference type="Proteomes" id="UP000030111"/>
    </source>
</evidence>
<evidence type="ECO:0000256" key="5">
    <source>
        <dbReference type="SAM" id="Coils"/>
    </source>
</evidence>
<gene>
    <name evidence="7" type="ORF">Q766_03230</name>
</gene>
<dbReference type="EMBL" id="JRLY01000001">
    <property type="protein sequence ID" value="KGO95124.1"/>
    <property type="molecule type" value="Genomic_DNA"/>
</dbReference>
<dbReference type="Gene3D" id="3.30.565.10">
    <property type="entry name" value="Histidine kinase-like ATPase, C-terminal domain"/>
    <property type="match status" value="1"/>
</dbReference>
<sequence length="488" mass="55406">MAETQKISGDYFGSEENATEALLYLKNSHNQIYLSEAYNLLGICYRKLLNFDKAIEYYNQAAKIAKDSISKSIVQNNIAMVYFDKKDYTSALKILTALNASAIVQTNLSAKARVLNNIGSIYQTINNPAALSYLQNSLNIRLKTNDLPGMLSGNIQLAKYYAAKNKKVAASYALKAYNIATKIKNPDERLTALQILINVLPEKESKKEAIGYFTINDSLTKMRLKNKSEFASIKYNSKNTEAENLRLKNQQTQNKLQAQNDRVLKLVFVMIACGAVATAFFIVIVQRLKHKKAKIIEVYNTESRISKKIHDELANDMFDTMMFTESLHFDTDDKKETLLKRLDSVYEKTRDISRENSSVDTGNDFYIVLIEMLARYKTPQLNVLPVNTHSVSWNVLDEHKKVTIYRVLQEFMVNMKKHSQATLVVVKFTVADKKLHISYADNGVGIKKNNFFYKNGLQNAENRIKSINGTITFDDITKGLKISIAIPL</sequence>
<keyword evidence="3" id="KW-0902">Two-component regulatory system</keyword>
<feature type="repeat" description="TPR" evidence="4">
    <location>
        <begin position="35"/>
        <end position="68"/>
    </location>
</feature>
<keyword evidence="4" id="KW-0802">TPR repeat</keyword>
<keyword evidence="6" id="KW-0472">Membrane</keyword>
<dbReference type="InterPro" id="IPR050482">
    <property type="entry name" value="Sensor_HK_TwoCompSys"/>
</dbReference>
<dbReference type="PANTHER" id="PTHR24421">
    <property type="entry name" value="NITRATE/NITRITE SENSOR PROTEIN NARX-RELATED"/>
    <property type="match status" value="1"/>
</dbReference>
<keyword evidence="8" id="KW-1185">Reference proteome</keyword>
<dbReference type="PANTHER" id="PTHR24421:SF60">
    <property type="entry name" value="SENSOR HISTIDINE KINASE COMP"/>
    <property type="match status" value="1"/>
</dbReference>
<dbReference type="Gene3D" id="1.25.40.10">
    <property type="entry name" value="Tetratricopeptide repeat domain"/>
    <property type="match status" value="2"/>
</dbReference>
<protein>
    <submittedName>
        <fullName evidence="7">Uncharacterized protein</fullName>
    </submittedName>
</protein>
<feature type="coiled-coil region" evidence="5">
    <location>
        <begin position="235"/>
        <end position="262"/>
    </location>
</feature>
<dbReference type="InterPro" id="IPR036890">
    <property type="entry name" value="HATPase_C_sf"/>
</dbReference>
<dbReference type="GO" id="GO:0000160">
    <property type="term" value="P:phosphorelay signal transduction system"/>
    <property type="evidence" value="ECO:0007669"/>
    <property type="project" value="UniProtKB-KW"/>
</dbReference>
<keyword evidence="5" id="KW-0175">Coiled coil</keyword>
<evidence type="ECO:0000313" key="7">
    <source>
        <dbReference type="EMBL" id="KGO95124.1"/>
    </source>
</evidence>
<keyword evidence="1" id="KW-0808">Transferase</keyword>
<organism evidence="7 8">
    <name type="scientific">Flavobacterium subsaxonicum WB 4.1-42 = DSM 21790</name>
    <dbReference type="NCBI Taxonomy" id="1121898"/>
    <lineage>
        <taxon>Bacteria</taxon>
        <taxon>Pseudomonadati</taxon>
        <taxon>Bacteroidota</taxon>
        <taxon>Flavobacteriia</taxon>
        <taxon>Flavobacteriales</taxon>
        <taxon>Flavobacteriaceae</taxon>
        <taxon>Flavobacterium</taxon>
    </lineage>
</organism>
<evidence type="ECO:0000256" key="6">
    <source>
        <dbReference type="SAM" id="Phobius"/>
    </source>
</evidence>
<dbReference type="eggNOG" id="COG4585">
    <property type="taxonomic scope" value="Bacteria"/>
</dbReference>
<evidence type="ECO:0000256" key="4">
    <source>
        <dbReference type="PROSITE-ProRule" id="PRU00339"/>
    </source>
</evidence>